<feature type="compositionally biased region" description="Low complexity" evidence="1">
    <location>
        <begin position="40"/>
        <end position="62"/>
    </location>
</feature>
<dbReference type="EMBL" id="QXFV01003708">
    <property type="protein sequence ID" value="KAE8974503.1"/>
    <property type="molecule type" value="Genomic_DNA"/>
</dbReference>
<organism evidence="2 3">
    <name type="scientific">Phytophthora rubi</name>
    <dbReference type="NCBI Taxonomy" id="129364"/>
    <lineage>
        <taxon>Eukaryota</taxon>
        <taxon>Sar</taxon>
        <taxon>Stramenopiles</taxon>
        <taxon>Oomycota</taxon>
        <taxon>Peronosporomycetes</taxon>
        <taxon>Peronosporales</taxon>
        <taxon>Peronosporaceae</taxon>
        <taxon>Phytophthora</taxon>
    </lineage>
</organism>
<feature type="compositionally biased region" description="Low complexity" evidence="1">
    <location>
        <begin position="15"/>
        <end position="32"/>
    </location>
</feature>
<evidence type="ECO:0000256" key="1">
    <source>
        <dbReference type="SAM" id="MobiDB-lite"/>
    </source>
</evidence>
<dbReference type="Proteomes" id="UP000429607">
    <property type="component" value="Unassembled WGS sequence"/>
</dbReference>
<accession>A0A6A3I2X4</accession>
<comment type="caution">
    <text evidence="2">The sequence shown here is derived from an EMBL/GenBank/DDBJ whole genome shotgun (WGS) entry which is preliminary data.</text>
</comment>
<sequence length="162" mass="17808">MNPDATSSATSSGQPPVAAKLPAAAKPPAAFKLKQRSSSKQRSSPQQRPSPKQRPSSQQRPSPKQRPSPPQRSSPNQRPATQQRPSPSSGQFPAAAKPPTDSAGFWVHCKRTLKNLLVTCQRTAHGTRTMKTPTTILQRMRRRRSCPTRTPVMGYPWMEGSF</sequence>
<feature type="compositionally biased region" description="Polar residues" evidence="1">
    <location>
        <begin position="1"/>
        <end position="14"/>
    </location>
</feature>
<gene>
    <name evidence="2" type="ORF">PR001_g25971</name>
</gene>
<name>A0A6A3I2X4_9STRA</name>
<evidence type="ECO:0000313" key="3">
    <source>
        <dbReference type="Proteomes" id="UP000429607"/>
    </source>
</evidence>
<dbReference type="AlphaFoldDB" id="A0A6A3I2X4"/>
<reference evidence="2 3" key="1">
    <citation type="submission" date="2018-09" db="EMBL/GenBank/DDBJ databases">
        <title>Genomic investigation of the strawberry pathogen Phytophthora fragariae indicates pathogenicity is determined by transcriptional variation in three key races.</title>
        <authorList>
            <person name="Adams T.M."/>
            <person name="Armitage A.D."/>
            <person name="Sobczyk M.K."/>
            <person name="Bates H.J."/>
            <person name="Dunwell J.M."/>
            <person name="Nellist C.F."/>
            <person name="Harrison R.J."/>
        </authorList>
    </citation>
    <scope>NUCLEOTIDE SEQUENCE [LARGE SCALE GENOMIC DNA]</scope>
    <source>
        <strain evidence="2 3">SCRP249</strain>
    </source>
</reference>
<protein>
    <submittedName>
        <fullName evidence="2">Uncharacterized protein</fullName>
    </submittedName>
</protein>
<proteinExistence type="predicted"/>
<feature type="compositionally biased region" description="Polar residues" evidence="1">
    <location>
        <begin position="80"/>
        <end position="91"/>
    </location>
</feature>
<evidence type="ECO:0000313" key="2">
    <source>
        <dbReference type="EMBL" id="KAE8974503.1"/>
    </source>
</evidence>
<feature type="region of interest" description="Disordered" evidence="1">
    <location>
        <begin position="1"/>
        <end position="100"/>
    </location>
</feature>